<gene>
    <name evidence="2" type="ORF">GHT06_003797</name>
</gene>
<keyword evidence="1" id="KW-0175">Coiled coil</keyword>
<evidence type="ECO:0000313" key="2">
    <source>
        <dbReference type="EMBL" id="KAI9549611.1"/>
    </source>
</evidence>
<sequence>MGTERSKLDQFKLGVLRYTEKSVEPDVMGLIADRDTMIQIIKKQQHQLEMYEDECESMKKRLDEIRVQLLHELIRVRWQEMQLKETVAEMVFGVSGNPGPYFSWCLHGNRHSRLGDVGFGEEESDG</sequence>
<dbReference type="AlphaFoldDB" id="A0AAD5KTQ7"/>
<dbReference type="EMBL" id="WJBH02000290">
    <property type="protein sequence ID" value="KAI9549611.1"/>
    <property type="molecule type" value="Genomic_DNA"/>
</dbReference>
<protein>
    <submittedName>
        <fullName evidence="2">Uncharacterized protein</fullName>
    </submittedName>
</protein>
<evidence type="ECO:0000256" key="1">
    <source>
        <dbReference type="SAM" id="Coils"/>
    </source>
</evidence>
<proteinExistence type="predicted"/>
<feature type="coiled-coil region" evidence="1">
    <location>
        <begin position="34"/>
        <end position="68"/>
    </location>
</feature>
<name>A0AAD5KTQ7_9CRUS</name>
<accession>A0AAD5KTQ7</accession>
<reference evidence="2" key="1">
    <citation type="submission" date="2022-05" db="EMBL/GenBank/DDBJ databases">
        <title>A multi-omics perspective on studying reproductive biology in Daphnia sinensis.</title>
        <authorList>
            <person name="Jia J."/>
        </authorList>
    </citation>
    <scope>NUCLEOTIDE SEQUENCE</scope>
    <source>
        <strain evidence="2">WSL</strain>
    </source>
</reference>
<dbReference type="Proteomes" id="UP000820818">
    <property type="component" value="Unassembled WGS sequence"/>
</dbReference>
<evidence type="ECO:0000313" key="3">
    <source>
        <dbReference type="Proteomes" id="UP000820818"/>
    </source>
</evidence>
<organism evidence="2 3">
    <name type="scientific">Daphnia sinensis</name>
    <dbReference type="NCBI Taxonomy" id="1820382"/>
    <lineage>
        <taxon>Eukaryota</taxon>
        <taxon>Metazoa</taxon>
        <taxon>Ecdysozoa</taxon>
        <taxon>Arthropoda</taxon>
        <taxon>Crustacea</taxon>
        <taxon>Branchiopoda</taxon>
        <taxon>Diplostraca</taxon>
        <taxon>Cladocera</taxon>
        <taxon>Anomopoda</taxon>
        <taxon>Daphniidae</taxon>
        <taxon>Daphnia</taxon>
        <taxon>Daphnia similis group</taxon>
    </lineage>
</organism>
<comment type="caution">
    <text evidence="2">The sequence shown here is derived from an EMBL/GenBank/DDBJ whole genome shotgun (WGS) entry which is preliminary data.</text>
</comment>
<keyword evidence="3" id="KW-1185">Reference proteome</keyword>